<dbReference type="Proteomes" id="UP000288805">
    <property type="component" value="Unassembled WGS sequence"/>
</dbReference>
<proteinExistence type="predicted"/>
<comment type="caution">
    <text evidence="1">The sequence shown here is derived from an EMBL/GenBank/DDBJ whole genome shotgun (WGS) entry which is preliminary data.</text>
</comment>
<dbReference type="EMBL" id="QGNW01001357">
    <property type="protein sequence ID" value="RVW44360.1"/>
    <property type="molecule type" value="Genomic_DNA"/>
</dbReference>
<protein>
    <submittedName>
        <fullName evidence="1">Uncharacterized protein</fullName>
    </submittedName>
</protein>
<accession>A0A438E9T9</accession>
<dbReference type="AlphaFoldDB" id="A0A438E9T9"/>
<reference evidence="1 2" key="1">
    <citation type="journal article" date="2018" name="PLoS Genet.">
        <title>Population sequencing reveals clonal diversity and ancestral inbreeding in the grapevine cultivar Chardonnay.</title>
        <authorList>
            <person name="Roach M.J."/>
            <person name="Johnson D.L."/>
            <person name="Bohlmann J."/>
            <person name="van Vuuren H.J."/>
            <person name="Jones S.J."/>
            <person name="Pretorius I.S."/>
            <person name="Schmidt S.A."/>
            <person name="Borneman A.R."/>
        </authorList>
    </citation>
    <scope>NUCLEOTIDE SEQUENCE [LARGE SCALE GENOMIC DNA]</scope>
    <source>
        <strain evidence="2">cv. Chardonnay</strain>
        <tissue evidence="1">Leaf</tissue>
    </source>
</reference>
<gene>
    <name evidence="1" type="ORF">CK203_071040</name>
</gene>
<evidence type="ECO:0000313" key="2">
    <source>
        <dbReference type="Proteomes" id="UP000288805"/>
    </source>
</evidence>
<name>A0A438E9T9_VITVI</name>
<organism evidence="1 2">
    <name type="scientific">Vitis vinifera</name>
    <name type="common">Grape</name>
    <dbReference type="NCBI Taxonomy" id="29760"/>
    <lineage>
        <taxon>Eukaryota</taxon>
        <taxon>Viridiplantae</taxon>
        <taxon>Streptophyta</taxon>
        <taxon>Embryophyta</taxon>
        <taxon>Tracheophyta</taxon>
        <taxon>Spermatophyta</taxon>
        <taxon>Magnoliopsida</taxon>
        <taxon>eudicotyledons</taxon>
        <taxon>Gunneridae</taxon>
        <taxon>Pentapetalae</taxon>
        <taxon>rosids</taxon>
        <taxon>Vitales</taxon>
        <taxon>Vitaceae</taxon>
        <taxon>Viteae</taxon>
        <taxon>Vitis</taxon>
    </lineage>
</organism>
<sequence>MKMLKTLKKLKFWHRKKKKKKPYLPPPPPPPPPLPSPYCCCSCPSAPPLPPWYDAEQAYDAAAAAPVPGFVYSTPQQEIVSEARPSYPTLPVTSTSSYQQYMVPNPVYGIPAVPAPTKEKSAGLFGCAFEIGRYLFRCFCPCFRVREAC</sequence>
<evidence type="ECO:0000313" key="1">
    <source>
        <dbReference type="EMBL" id="RVW44360.1"/>
    </source>
</evidence>